<keyword evidence="3" id="KW-1185">Reference proteome</keyword>
<dbReference type="GO" id="GO:0003676">
    <property type="term" value="F:nucleic acid binding"/>
    <property type="evidence" value="ECO:0007669"/>
    <property type="project" value="InterPro"/>
</dbReference>
<dbReference type="PANTHER" id="PTHR46564">
    <property type="entry name" value="TRANSPOSASE"/>
    <property type="match status" value="1"/>
</dbReference>
<reference evidence="2 3" key="1">
    <citation type="submission" date="2024-01" db="EMBL/GenBank/DDBJ databases">
        <title>Genomic insights into the taxonomy and metabolism of the cyanobacterium Pannus brasiliensis CCIBt3594.</title>
        <authorList>
            <person name="Machado M."/>
            <person name="Botero N.B."/>
            <person name="Andreote A.P.D."/>
            <person name="Feitosa A.M.T."/>
            <person name="Popin R."/>
            <person name="Sivonen K."/>
            <person name="Fiore M.F."/>
        </authorList>
    </citation>
    <scope>NUCLEOTIDE SEQUENCE [LARGE SCALE GENOMIC DNA]</scope>
    <source>
        <strain evidence="2 3">CCIBt3594</strain>
    </source>
</reference>
<comment type="caution">
    <text evidence="2">The sequence shown here is derived from an EMBL/GenBank/DDBJ whole genome shotgun (WGS) entry which is preliminary data.</text>
</comment>
<organism evidence="2 3">
    <name type="scientific">Pannus brasiliensis CCIBt3594</name>
    <dbReference type="NCBI Taxonomy" id="1427578"/>
    <lineage>
        <taxon>Bacteria</taxon>
        <taxon>Bacillati</taxon>
        <taxon>Cyanobacteriota</taxon>
        <taxon>Cyanophyceae</taxon>
        <taxon>Oscillatoriophycideae</taxon>
        <taxon>Chroococcales</taxon>
        <taxon>Microcystaceae</taxon>
        <taxon>Pannus</taxon>
    </lineage>
</organism>
<dbReference type="InterPro" id="IPR038717">
    <property type="entry name" value="Tc1-like_DDE_dom"/>
</dbReference>
<dbReference type="RefSeq" id="WP_332866157.1">
    <property type="nucleotide sequence ID" value="NZ_JBAFSM010000032.1"/>
</dbReference>
<evidence type="ECO:0000313" key="2">
    <source>
        <dbReference type="EMBL" id="MEG3438633.1"/>
    </source>
</evidence>
<feature type="domain" description="Tc1-like transposase DDE" evidence="1">
    <location>
        <begin position="6"/>
        <end position="137"/>
    </location>
</feature>
<proteinExistence type="predicted"/>
<protein>
    <submittedName>
        <fullName evidence="2">Transposase</fullName>
    </submittedName>
</protein>
<name>A0AAW9QXX8_9CHRO</name>
<dbReference type="Pfam" id="PF13358">
    <property type="entry name" value="DDE_3"/>
    <property type="match status" value="1"/>
</dbReference>
<evidence type="ECO:0000259" key="1">
    <source>
        <dbReference type="Pfam" id="PF13358"/>
    </source>
</evidence>
<sequence>MDPENLVFFDEMGTDVGLARLYGRRLKGQRLYDLEAIYRGKNLTAIGAISLKRVLAFETLTKAMNGEEFKKFLRERLIPELWKGAALIMDTLSARKVEGVEETLREVGVKVIYLSLYSLEFNPIEHLWSELKSFARRFAPKTEGALRK</sequence>
<evidence type="ECO:0000313" key="3">
    <source>
        <dbReference type="Proteomes" id="UP001328733"/>
    </source>
</evidence>
<accession>A0AAW9QXX8</accession>
<gene>
    <name evidence="2" type="ORF">V0288_15985</name>
</gene>
<dbReference type="InterPro" id="IPR036397">
    <property type="entry name" value="RNaseH_sf"/>
</dbReference>
<dbReference type="AlphaFoldDB" id="A0AAW9QXX8"/>
<dbReference type="Proteomes" id="UP001328733">
    <property type="component" value="Unassembled WGS sequence"/>
</dbReference>
<dbReference type="Gene3D" id="3.30.420.10">
    <property type="entry name" value="Ribonuclease H-like superfamily/Ribonuclease H"/>
    <property type="match status" value="1"/>
</dbReference>
<dbReference type="PANTHER" id="PTHR46564:SF1">
    <property type="entry name" value="TRANSPOSASE"/>
    <property type="match status" value="1"/>
</dbReference>
<dbReference type="EMBL" id="JBAFSM010000032">
    <property type="protein sequence ID" value="MEG3438633.1"/>
    <property type="molecule type" value="Genomic_DNA"/>
</dbReference>